<gene>
    <name evidence="1" type="ORF">FGL95_23950</name>
</gene>
<dbReference type="RefSeq" id="WP_169591741.1">
    <property type="nucleotide sequence ID" value="NZ_VCQU01000009.1"/>
</dbReference>
<organism evidence="1 2">
    <name type="scientific">Antrihabitans stalactiti</name>
    <dbReference type="NCBI Taxonomy" id="2584121"/>
    <lineage>
        <taxon>Bacteria</taxon>
        <taxon>Bacillati</taxon>
        <taxon>Actinomycetota</taxon>
        <taxon>Actinomycetes</taxon>
        <taxon>Mycobacteriales</taxon>
        <taxon>Nocardiaceae</taxon>
        <taxon>Antrihabitans</taxon>
    </lineage>
</organism>
<reference evidence="1 2" key="1">
    <citation type="submission" date="2019-05" db="EMBL/GenBank/DDBJ databases">
        <authorList>
            <person name="Lee S.D."/>
        </authorList>
    </citation>
    <scope>NUCLEOTIDE SEQUENCE [LARGE SCALE GENOMIC DNA]</scope>
    <source>
        <strain evidence="1 2">YC2-7</strain>
    </source>
</reference>
<dbReference type="AlphaFoldDB" id="A0A848KJS8"/>
<sequence>METDPTMAAIMQAVTSSRAGDQTGARTTLLDLWHTIGPHGDPLHRCTLAHYLADLYDDPAEALAWDVRALDAADGLSNERAGEYHASLDVRGFYPSLHLNLADNYRRLGSFEAAQREIDAARRCLDVLADDAYGTIVRDGVAGVAAAIEARSTDRRH</sequence>
<accession>A0A848KJS8</accession>
<reference evidence="1 2" key="2">
    <citation type="submission" date="2020-06" db="EMBL/GenBank/DDBJ databases">
        <title>Antribacter stalactiti gen. nov., sp. nov., a new member of the family Nacardiaceae isolated from a cave.</title>
        <authorList>
            <person name="Kim I.S."/>
        </authorList>
    </citation>
    <scope>NUCLEOTIDE SEQUENCE [LARGE SCALE GENOMIC DNA]</scope>
    <source>
        <strain evidence="1 2">YC2-7</strain>
    </source>
</reference>
<protein>
    <recommendedName>
        <fullName evidence="3">Tetratricopeptide repeat protein</fullName>
    </recommendedName>
</protein>
<comment type="caution">
    <text evidence="1">The sequence shown here is derived from an EMBL/GenBank/DDBJ whole genome shotgun (WGS) entry which is preliminary data.</text>
</comment>
<dbReference type="Proteomes" id="UP000535543">
    <property type="component" value="Unassembled WGS sequence"/>
</dbReference>
<name>A0A848KJS8_9NOCA</name>
<evidence type="ECO:0000313" key="1">
    <source>
        <dbReference type="EMBL" id="NMN98098.1"/>
    </source>
</evidence>
<dbReference type="EMBL" id="VCQU01000009">
    <property type="protein sequence ID" value="NMN98098.1"/>
    <property type="molecule type" value="Genomic_DNA"/>
</dbReference>
<keyword evidence="2" id="KW-1185">Reference proteome</keyword>
<proteinExistence type="predicted"/>
<evidence type="ECO:0000313" key="2">
    <source>
        <dbReference type="Proteomes" id="UP000535543"/>
    </source>
</evidence>
<evidence type="ECO:0008006" key="3">
    <source>
        <dbReference type="Google" id="ProtNLM"/>
    </source>
</evidence>